<organism evidence="1 2">
    <name type="scientific">Vanilla planifolia</name>
    <name type="common">Vanilla</name>
    <dbReference type="NCBI Taxonomy" id="51239"/>
    <lineage>
        <taxon>Eukaryota</taxon>
        <taxon>Viridiplantae</taxon>
        <taxon>Streptophyta</taxon>
        <taxon>Embryophyta</taxon>
        <taxon>Tracheophyta</taxon>
        <taxon>Spermatophyta</taxon>
        <taxon>Magnoliopsida</taxon>
        <taxon>Liliopsida</taxon>
        <taxon>Asparagales</taxon>
        <taxon>Orchidaceae</taxon>
        <taxon>Vanilloideae</taxon>
        <taxon>Vanilleae</taxon>
        <taxon>Vanilla</taxon>
    </lineage>
</organism>
<accession>A0A835QNX0</accession>
<comment type="caution">
    <text evidence="1">The sequence shown here is derived from an EMBL/GenBank/DDBJ whole genome shotgun (WGS) entry which is preliminary data.</text>
</comment>
<dbReference type="AlphaFoldDB" id="A0A835QNX0"/>
<evidence type="ECO:0000313" key="1">
    <source>
        <dbReference type="EMBL" id="KAG0473730.1"/>
    </source>
</evidence>
<dbReference type="OrthoDB" id="10250354at2759"/>
<proteinExistence type="predicted"/>
<evidence type="ECO:0000313" key="2">
    <source>
        <dbReference type="Proteomes" id="UP000636800"/>
    </source>
</evidence>
<protein>
    <submittedName>
        <fullName evidence="1">Uncharacterized protein</fullName>
    </submittedName>
</protein>
<keyword evidence="2" id="KW-1185">Reference proteome</keyword>
<dbReference type="PANTHER" id="PTHR33116">
    <property type="entry name" value="REVERSE TRANSCRIPTASE ZINC-BINDING DOMAIN-CONTAINING PROTEIN-RELATED-RELATED"/>
    <property type="match status" value="1"/>
</dbReference>
<gene>
    <name evidence="1" type="ORF">HPP92_015587</name>
</gene>
<sequence>MYQHGKIHFDMSQQYLEKCGRRIMRITGFSKGKLPMKYPGVLIAKGRMKNEMLQPLVDKIFGRINGFIGKDLSKGGKLILIKDVLSSIPMHIMAIQDPTKETIRKINSSLANFFWSSRDNEKAHHWKAWKKITRPKEENGLGLRSLEHLSMAAACRMWWNYLYSDSLWVNMIKSMTHGRVNDNSSYCYGSTVWKRMMKLKKVLMDKMGSTTIQFEDLIGELSHQGKFNLSKAYEVGENQSI</sequence>
<name>A0A835QNX0_VANPL</name>
<reference evidence="1 2" key="1">
    <citation type="journal article" date="2020" name="Nat. Food">
        <title>A phased Vanilla planifolia genome enables genetic improvement of flavour and production.</title>
        <authorList>
            <person name="Hasing T."/>
            <person name="Tang H."/>
            <person name="Brym M."/>
            <person name="Khazi F."/>
            <person name="Huang T."/>
            <person name="Chambers A.H."/>
        </authorList>
    </citation>
    <scope>NUCLEOTIDE SEQUENCE [LARGE SCALE GENOMIC DNA]</scope>
    <source>
        <tissue evidence="1">Leaf</tissue>
    </source>
</reference>
<dbReference type="EMBL" id="JADCNL010000007">
    <property type="protein sequence ID" value="KAG0473730.1"/>
    <property type="molecule type" value="Genomic_DNA"/>
</dbReference>
<dbReference type="Proteomes" id="UP000636800">
    <property type="component" value="Chromosome 7"/>
</dbReference>
<dbReference type="PANTHER" id="PTHR33116:SF84">
    <property type="entry name" value="RNA-DIRECTED DNA POLYMERASE"/>
    <property type="match status" value="1"/>
</dbReference>